<feature type="transmembrane region" description="Helical" evidence="8">
    <location>
        <begin position="46"/>
        <end position="64"/>
    </location>
</feature>
<keyword evidence="11" id="KW-1185">Reference proteome</keyword>
<feature type="transmembrane region" description="Helical" evidence="8">
    <location>
        <begin position="187"/>
        <end position="208"/>
    </location>
</feature>
<evidence type="ECO:0000259" key="9">
    <source>
        <dbReference type="Pfam" id="PF00324"/>
    </source>
</evidence>
<dbReference type="EMBL" id="BTCM01000004">
    <property type="protein sequence ID" value="GMK57578.1"/>
    <property type="molecule type" value="Genomic_DNA"/>
</dbReference>
<feature type="transmembrane region" description="Helical" evidence="8">
    <location>
        <begin position="278"/>
        <end position="299"/>
    </location>
</feature>
<evidence type="ECO:0000313" key="11">
    <source>
        <dbReference type="Proteomes" id="UP001222932"/>
    </source>
</evidence>
<feature type="transmembrane region" description="Helical" evidence="8">
    <location>
        <begin position="157"/>
        <end position="181"/>
    </location>
</feature>
<feature type="domain" description="Amino acid permease/ SLC12A" evidence="9">
    <location>
        <begin position="46"/>
        <end position="503"/>
    </location>
</feature>
<keyword evidence="6 8" id="KW-0472">Membrane</keyword>
<organism evidence="10 11">
    <name type="scientific">Cutaneotrichosporon spelunceum</name>
    <dbReference type="NCBI Taxonomy" id="1672016"/>
    <lineage>
        <taxon>Eukaryota</taxon>
        <taxon>Fungi</taxon>
        <taxon>Dikarya</taxon>
        <taxon>Basidiomycota</taxon>
        <taxon>Agaricomycotina</taxon>
        <taxon>Tremellomycetes</taxon>
        <taxon>Trichosporonales</taxon>
        <taxon>Trichosporonaceae</taxon>
        <taxon>Cutaneotrichosporon</taxon>
    </lineage>
</organism>
<dbReference type="AlphaFoldDB" id="A0AAD3YCW5"/>
<dbReference type="PROSITE" id="PS00218">
    <property type="entry name" value="AMINO_ACID_PERMEASE_1"/>
    <property type="match status" value="1"/>
</dbReference>
<dbReference type="InterPro" id="IPR004840">
    <property type="entry name" value="Amino_acid_permease_CS"/>
</dbReference>
<feature type="transmembrane region" description="Helical" evidence="8">
    <location>
        <begin position="76"/>
        <end position="102"/>
    </location>
</feature>
<sequence length="549" mass="59997">MEATGSDNKKTSATSETVSEVRHDKEAQVEVGDKATLHRVLTERQVAMMALVGTFGTGFFLASGKVLATGGPAGALISYTLIGTVSYAMLASLAEMAAFAPIPGGFITYATRWLHPAAGFALGWMVVLYMGAGAAGEVVATSVLVSYWDDNFARHQAAYITAFTVAVAAIHLSGLRVFGIFEYYSGIIKVLFMLGLLLMGVVVNLGGVPNHDRLGFRYWRDPGAFAPFLFAGAKGRFLGWFTTLPWSAYSYVGIEAIGIAVAEVQHPRRAIPRAIRSVFARIACFYILGILLVGTLVPYTEPRLLSHTGTGAQSPWVIALSSAGLRGWPSVANAFFLLYSFSACNTALYVGSRALHALAMRGHAPRLFALTQGGRPWVANLALTAFLPLAYMAVSAGAATVFGWFLNITALTSFITWLIIALTYLRFRAACTAQNVPEMARPYRHRGQPVLAAWTAGWSTVVILANGWFVFIKGNWRTADFVVRYVNVAVMAALVFFYLVWKRPGGFVPLKDLDLWSGRREEEEEEGEEREEVKKKDWRRVVRVVHACF</sequence>
<evidence type="ECO:0000256" key="5">
    <source>
        <dbReference type="ARBA" id="ARBA00022989"/>
    </source>
</evidence>
<dbReference type="InterPro" id="IPR004841">
    <property type="entry name" value="AA-permease/SLC12A_dom"/>
</dbReference>
<keyword evidence="5 8" id="KW-1133">Transmembrane helix</keyword>
<dbReference type="Gene3D" id="1.20.1740.10">
    <property type="entry name" value="Amino acid/polyamine transporter I"/>
    <property type="match status" value="1"/>
</dbReference>
<keyword evidence="4" id="KW-0029">Amino-acid transport</keyword>
<comment type="caution">
    <text evidence="10">The sequence shown here is derived from an EMBL/GenBank/DDBJ whole genome shotgun (WGS) entry which is preliminary data.</text>
</comment>
<proteinExistence type="predicted"/>
<dbReference type="PANTHER" id="PTHR43341">
    <property type="entry name" value="AMINO ACID PERMEASE"/>
    <property type="match status" value="1"/>
</dbReference>
<keyword evidence="3 8" id="KW-0812">Transmembrane</keyword>
<evidence type="ECO:0000313" key="10">
    <source>
        <dbReference type="EMBL" id="GMK57578.1"/>
    </source>
</evidence>
<gene>
    <name evidence="10" type="ORF">CspeluHIS016_0404120</name>
</gene>
<dbReference type="GO" id="GO:0016020">
    <property type="term" value="C:membrane"/>
    <property type="evidence" value="ECO:0007669"/>
    <property type="project" value="UniProtKB-SubCell"/>
</dbReference>
<evidence type="ECO:0000256" key="6">
    <source>
        <dbReference type="ARBA" id="ARBA00023136"/>
    </source>
</evidence>
<feature type="region of interest" description="Disordered" evidence="7">
    <location>
        <begin position="1"/>
        <end position="26"/>
    </location>
</feature>
<keyword evidence="2" id="KW-0813">Transport</keyword>
<protein>
    <recommendedName>
        <fullName evidence="9">Amino acid permease/ SLC12A domain-containing protein</fullName>
    </recommendedName>
</protein>
<dbReference type="Proteomes" id="UP001222932">
    <property type="component" value="Unassembled WGS sequence"/>
</dbReference>
<comment type="subcellular location">
    <subcellularLocation>
        <location evidence="1">Membrane</location>
        <topology evidence="1">Multi-pass membrane protein</topology>
    </subcellularLocation>
</comment>
<dbReference type="PIRSF" id="PIRSF006060">
    <property type="entry name" value="AA_transporter"/>
    <property type="match status" value="1"/>
</dbReference>
<evidence type="ECO:0000256" key="1">
    <source>
        <dbReference type="ARBA" id="ARBA00004141"/>
    </source>
</evidence>
<feature type="transmembrane region" description="Helical" evidence="8">
    <location>
        <begin position="482"/>
        <end position="501"/>
    </location>
</feature>
<feature type="transmembrane region" description="Helical" evidence="8">
    <location>
        <begin position="334"/>
        <end position="356"/>
    </location>
</feature>
<accession>A0AAD3YCW5</accession>
<feature type="transmembrane region" description="Helical" evidence="8">
    <location>
        <begin position="377"/>
        <end position="398"/>
    </location>
</feature>
<name>A0AAD3YCW5_9TREE</name>
<evidence type="ECO:0000256" key="2">
    <source>
        <dbReference type="ARBA" id="ARBA00022448"/>
    </source>
</evidence>
<reference evidence="10" key="2">
    <citation type="submission" date="2023-06" db="EMBL/GenBank/DDBJ databases">
        <authorList>
            <person name="Kobayashi Y."/>
            <person name="Kayamori A."/>
            <person name="Aoki K."/>
            <person name="Shiwa Y."/>
            <person name="Fujita N."/>
            <person name="Sugita T."/>
            <person name="Iwasaki W."/>
            <person name="Tanaka N."/>
            <person name="Takashima M."/>
        </authorList>
    </citation>
    <scope>NUCLEOTIDE SEQUENCE</scope>
    <source>
        <strain evidence="10">HIS016</strain>
    </source>
</reference>
<dbReference type="InterPro" id="IPR050524">
    <property type="entry name" value="APC_YAT"/>
</dbReference>
<dbReference type="Pfam" id="PF00324">
    <property type="entry name" value="AA_permease"/>
    <property type="match status" value="1"/>
</dbReference>
<dbReference type="GO" id="GO:0015171">
    <property type="term" value="F:amino acid transmembrane transporter activity"/>
    <property type="evidence" value="ECO:0007669"/>
    <property type="project" value="TreeGrafter"/>
</dbReference>
<feature type="transmembrane region" description="Helical" evidence="8">
    <location>
        <begin position="404"/>
        <end position="427"/>
    </location>
</feature>
<evidence type="ECO:0000256" key="4">
    <source>
        <dbReference type="ARBA" id="ARBA00022970"/>
    </source>
</evidence>
<feature type="transmembrane region" description="Helical" evidence="8">
    <location>
        <begin position="122"/>
        <end position="145"/>
    </location>
</feature>
<feature type="transmembrane region" description="Helical" evidence="8">
    <location>
        <begin position="448"/>
        <end position="470"/>
    </location>
</feature>
<dbReference type="PANTHER" id="PTHR43341:SF1">
    <property type="entry name" value="GENERAL AMINO-ACID PERMEASE GAP1"/>
    <property type="match status" value="1"/>
</dbReference>
<reference evidence="10" key="1">
    <citation type="journal article" date="2023" name="BMC Genomics">
        <title>Chromosome-level genome assemblies of Cutaneotrichosporon spp. (Trichosporonales, Basidiomycota) reveal imbalanced evolution between nucleotide sequences and chromosome synteny.</title>
        <authorList>
            <person name="Kobayashi Y."/>
            <person name="Kayamori A."/>
            <person name="Aoki K."/>
            <person name="Shiwa Y."/>
            <person name="Matsutani M."/>
            <person name="Fujita N."/>
            <person name="Sugita T."/>
            <person name="Iwasaki W."/>
            <person name="Tanaka N."/>
            <person name="Takashima M."/>
        </authorList>
    </citation>
    <scope>NUCLEOTIDE SEQUENCE</scope>
    <source>
        <strain evidence="10">HIS016</strain>
    </source>
</reference>
<evidence type="ECO:0000256" key="7">
    <source>
        <dbReference type="SAM" id="MobiDB-lite"/>
    </source>
</evidence>
<evidence type="ECO:0000256" key="8">
    <source>
        <dbReference type="SAM" id="Phobius"/>
    </source>
</evidence>
<evidence type="ECO:0000256" key="3">
    <source>
        <dbReference type="ARBA" id="ARBA00022692"/>
    </source>
</evidence>